<dbReference type="InterPro" id="IPR013525">
    <property type="entry name" value="ABC2_TM"/>
</dbReference>
<protein>
    <submittedName>
        <fullName evidence="7">ABC transporter permease</fullName>
    </submittedName>
</protein>
<evidence type="ECO:0000256" key="4">
    <source>
        <dbReference type="ARBA" id="ARBA00023136"/>
    </source>
</evidence>
<feature type="transmembrane region" description="Helical" evidence="5">
    <location>
        <begin position="259"/>
        <end position="283"/>
    </location>
</feature>
<feature type="transmembrane region" description="Helical" evidence="5">
    <location>
        <begin position="288"/>
        <end position="305"/>
    </location>
</feature>
<dbReference type="Pfam" id="PF12698">
    <property type="entry name" value="ABC2_membrane_3"/>
    <property type="match status" value="1"/>
</dbReference>
<accession>A0A8J7KW64</accession>
<feature type="transmembrane region" description="Helical" evidence="5">
    <location>
        <begin position="341"/>
        <end position="361"/>
    </location>
</feature>
<dbReference type="EMBL" id="JAEAGR010000007">
    <property type="protein sequence ID" value="MBH1940990.1"/>
    <property type="molecule type" value="Genomic_DNA"/>
</dbReference>
<name>A0A8J7KW64_9FIRM</name>
<feature type="domain" description="ABC-2 type transporter transmembrane" evidence="6">
    <location>
        <begin position="19"/>
        <end position="357"/>
    </location>
</feature>
<dbReference type="InterPro" id="IPR052902">
    <property type="entry name" value="ABC-2_transporter"/>
</dbReference>
<feature type="transmembrane region" description="Helical" evidence="5">
    <location>
        <begin position="219"/>
        <end position="247"/>
    </location>
</feature>
<dbReference type="RefSeq" id="WP_197661210.1">
    <property type="nucleotide sequence ID" value="NZ_JAEAGR010000007.1"/>
</dbReference>
<keyword evidence="8" id="KW-1185">Reference proteome</keyword>
<evidence type="ECO:0000256" key="2">
    <source>
        <dbReference type="ARBA" id="ARBA00022692"/>
    </source>
</evidence>
<evidence type="ECO:0000259" key="6">
    <source>
        <dbReference type="Pfam" id="PF12698"/>
    </source>
</evidence>
<evidence type="ECO:0000256" key="5">
    <source>
        <dbReference type="SAM" id="Phobius"/>
    </source>
</evidence>
<sequence length="368" mass="41266">MFHIIMKETKEFLREKTNLFFFLMFPVVLVFLLGNLLGSMDNAEEAIGSIKVQYLIETENIYHAMAVEGFISSVEDDESIIFDKATDLDSAKNMAADEAIDAVVVFQGEPLKIQIYEGRNNIKNRTVSAIMNGFIQTNKSMSAIIKTVPDVLSSGITLQDDMIKQKDLGVNRSMLDYYAVTMMTMICSMSIILGSAAFKGERQNKTVNRLIIAPKNRVTLFLAKILGMVPQTILQIVLLMVVSVLFFNAHYAGNIIDNVYLFFMFFIITLCMISIGAVIGLLIKGSPVVILMPFIWIVMFFSGSYSKEVYIKGFSDAMPIYQIQEAAFDLAVFGRYGRANIVIITSIIVMFFMLTLGAVIFSRKEGER</sequence>
<evidence type="ECO:0000313" key="8">
    <source>
        <dbReference type="Proteomes" id="UP000623269"/>
    </source>
</evidence>
<keyword evidence="3 5" id="KW-1133">Transmembrane helix</keyword>
<comment type="subcellular location">
    <subcellularLocation>
        <location evidence="1">Membrane</location>
        <topology evidence="1">Multi-pass membrane protein</topology>
    </subcellularLocation>
</comment>
<keyword evidence="2 5" id="KW-0812">Transmembrane</keyword>
<dbReference type="PANTHER" id="PTHR43027">
    <property type="entry name" value="DOXORUBICIN RESISTANCE ABC TRANSPORTER PERMEASE PROTEIN DRRC-RELATED"/>
    <property type="match status" value="1"/>
</dbReference>
<proteinExistence type="predicted"/>
<feature type="transmembrane region" description="Helical" evidence="5">
    <location>
        <begin position="177"/>
        <end position="198"/>
    </location>
</feature>
<dbReference type="GO" id="GO:0140359">
    <property type="term" value="F:ABC-type transporter activity"/>
    <property type="evidence" value="ECO:0007669"/>
    <property type="project" value="InterPro"/>
</dbReference>
<dbReference type="GO" id="GO:0016020">
    <property type="term" value="C:membrane"/>
    <property type="evidence" value="ECO:0007669"/>
    <property type="project" value="UniProtKB-SubCell"/>
</dbReference>
<evidence type="ECO:0000313" key="7">
    <source>
        <dbReference type="EMBL" id="MBH1940990.1"/>
    </source>
</evidence>
<evidence type="ECO:0000256" key="3">
    <source>
        <dbReference type="ARBA" id="ARBA00022989"/>
    </source>
</evidence>
<gene>
    <name evidence="7" type="ORF">I5677_08815</name>
</gene>
<dbReference type="PANTHER" id="PTHR43027:SF1">
    <property type="entry name" value="DOXORUBICIN RESISTANCE ABC TRANSPORTER PERMEASE PROTEIN DRRC-RELATED"/>
    <property type="match status" value="1"/>
</dbReference>
<dbReference type="Proteomes" id="UP000623269">
    <property type="component" value="Unassembled WGS sequence"/>
</dbReference>
<keyword evidence="4 5" id="KW-0472">Membrane</keyword>
<evidence type="ECO:0000256" key="1">
    <source>
        <dbReference type="ARBA" id="ARBA00004141"/>
    </source>
</evidence>
<dbReference type="AlphaFoldDB" id="A0A8J7KW64"/>
<comment type="caution">
    <text evidence="7">The sequence shown here is derived from an EMBL/GenBank/DDBJ whole genome shotgun (WGS) entry which is preliminary data.</text>
</comment>
<feature type="transmembrane region" description="Helical" evidence="5">
    <location>
        <begin position="20"/>
        <end position="38"/>
    </location>
</feature>
<organism evidence="7 8">
    <name type="scientific">Mobilitalea sibirica</name>
    <dbReference type="NCBI Taxonomy" id="1462919"/>
    <lineage>
        <taxon>Bacteria</taxon>
        <taxon>Bacillati</taxon>
        <taxon>Bacillota</taxon>
        <taxon>Clostridia</taxon>
        <taxon>Lachnospirales</taxon>
        <taxon>Lachnospiraceae</taxon>
        <taxon>Mobilitalea</taxon>
    </lineage>
</organism>
<reference evidence="7" key="1">
    <citation type="submission" date="2020-12" db="EMBL/GenBank/DDBJ databases">
        <title>M. sibirica DSM 26468T genome.</title>
        <authorList>
            <person name="Thieme N."/>
            <person name="Rettenmaier R."/>
            <person name="Zverlov V."/>
            <person name="Liebl W."/>
        </authorList>
    </citation>
    <scope>NUCLEOTIDE SEQUENCE</scope>
    <source>
        <strain evidence="7">DSM 26468</strain>
    </source>
</reference>